<dbReference type="Gene3D" id="3.40.50.12090">
    <property type="match status" value="2"/>
</dbReference>
<proteinExistence type="predicted"/>
<dbReference type="PANTHER" id="PTHR30032">
    <property type="entry name" value="N-ACETYLMURAMOYL-L-ALANINE AMIDASE-RELATED"/>
    <property type="match status" value="1"/>
</dbReference>
<evidence type="ECO:0000313" key="3">
    <source>
        <dbReference type="Proteomes" id="UP000767291"/>
    </source>
</evidence>
<gene>
    <name evidence="2" type="ORF">J2Z43_000408</name>
</gene>
<dbReference type="InterPro" id="IPR007253">
    <property type="entry name" value="Cell_wall-bd_2"/>
</dbReference>
<keyword evidence="3" id="KW-1185">Reference proteome</keyword>
<dbReference type="PANTHER" id="PTHR30032:SF8">
    <property type="entry name" value="GERMINATION-SPECIFIC N-ACETYLMURAMOYL-L-ALANINE AMIDASE"/>
    <property type="match status" value="1"/>
</dbReference>
<keyword evidence="1" id="KW-0732">Signal</keyword>
<feature type="chain" id="PRO_5046623252" evidence="1">
    <location>
        <begin position="20"/>
        <end position="411"/>
    </location>
</feature>
<protein>
    <submittedName>
        <fullName evidence="2">Cell wall-binding protein</fullName>
    </submittedName>
</protein>
<dbReference type="Pfam" id="PF04122">
    <property type="entry name" value="CW_binding_2"/>
    <property type="match status" value="3"/>
</dbReference>
<reference evidence="2 3" key="1">
    <citation type="submission" date="2021-03" db="EMBL/GenBank/DDBJ databases">
        <title>Genomic Encyclopedia of Type Strains, Phase IV (KMG-IV): sequencing the most valuable type-strain genomes for metagenomic binning, comparative biology and taxonomic classification.</title>
        <authorList>
            <person name="Goeker M."/>
        </authorList>
    </citation>
    <scope>NUCLEOTIDE SEQUENCE [LARGE SCALE GENOMIC DNA]</scope>
    <source>
        <strain evidence="2 3">DSM 1289</strain>
    </source>
</reference>
<dbReference type="EMBL" id="JAGGJX010000001">
    <property type="protein sequence ID" value="MBP1854018.1"/>
    <property type="molecule type" value="Genomic_DNA"/>
</dbReference>
<evidence type="ECO:0000256" key="1">
    <source>
        <dbReference type="SAM" id="SignalP"/>
    </source>
</evidence>
<dbReference type="Proteomes" id="UP000767291">
    <property type="component" value="Unassembled WGS sequence"/>
</dbReference>
<evidence type="ECO:0000313" key="2">
    <source>
        <dbReference type="EMBL" id="MBP1854018.1"/>
    </source>
</evidence>
<name>A0ABS4E7Y3_9FIRM</name>
<feature type="signal peptide" evidence="1">
    <location>
        <begin position="1"/>
        <end position="19"/>
    </location>
</feature>
<accession>A0ABS4E7Y3</accession>
<dbReference type="InterPro" id="IPR051922">
    <property type="entry name" value="Bact_Sporulation_Assoc"/>
</dbReference>
<sequence>MKVKQKLLALGLSFSIVIAAMPIANALSSVDTIQGIDRYETAALIADKQEYTTAILVNSDNSLADGLSASGLAGVTDSPILLTQKDKIPNITQERLKKAEKVYIIGGTNSVSSKVESSLTTNGTKVKRISGSDRIKTSYNVASEIKTIKDIDKVVFTNAYKGEPDAMSISPIAARDGAPIILTDGNTTTFNAKDLESYVIGGSNSMSESLVSSTKSTRIGGTDRFDTNKKIINQFYKSTGEFYITKSDVLVDALTGSTIAKETPIVLVNRMSDKTILNGATKLTSLGSLDKVTTQRCINATNPQDLYNKEVFNSELQSIMDYNNSMAIEVIKDEAKAVAYANASKPVLQNLYEEHLMINSDSAKYNKMTQLITQVINLNNAVSNKDYESAITLSQQVVNTLAEIEKLKMSI</sequence>
<dbReference type="RefSeq" id="WP_209455605.1">
    <property type="nucleotide sequence ID" value="NZ_BAAACS010000017.1"/>
</dbReference>
<comment type="caution">
    <text evidence="2">The sequence shown here is derived from an EMBL/GenBank/DDBJ whole genome shotgun (WGS) entry which is preliminary data.</text>
</comment>
<organism evidence="2 3">
    <name type="scientific">Metaclostridioides mangenotii</name>
    <dbReference type="NCBI Taxonomy" id="1540"/>
    <lineage>
        <taxon>Bacteria</taxon>
        <taxon>Bacillati</taxon>
        <taxon>Bacillota</taxon>
        <taxon>Clostridia</taxon>
        <taxon>Peptostreptococcales</taxon>
        <taxon>Peptostreptococcaceae</taxon>
        <taxon>Metaclostridioides</taxon>
    </lineage>
</organism>